<feature type="non-terminal residue" evidence="2">
    <location>
        <position position="1"/>
    </location>
</feature>
<feature type="region of interest" description="Disordered" evidence="1">
    <location>
        <begin position="57"/>
        <end position="83"/>
    </location>
</feature>
<evidence type="ECO:0000313" key="2">
    <source>
        <dbReference type="EMBL" id="CAA9414231.1"/>
    </source>
</evidence>
<proteinExistence type="predicted"/>
<gene>
    <name evidence="2" type="ORF">AVDCRST_MAG51-1603</name>
</gene>
<reference evidence="2" key="1">
    <citation type="submission" date="2020-02" db="EMBL/GenBank/DDBJ databases">
        <authorList>
            <person name="Meier V. D."/>
        </authorList>
    </citation>
    <scope>NUCLEOTIDE SEQUENCE</scope>
    <source>
        <strain evidence="2">AVDCRST_MAG51</strain>
    </source>
</reference>
<sequence>VHTTSRFRNAPAGLATSRGRCDRCRIAGDAHGPGSRGSARGRPAAFFQAASDRCRRDVGGLDRQRRIGRRRSREWRPGKSGEL</sequence>
<dbReference type="AlphaFoldDB" id="A0A6J4PLE6"/>
<evidence type="ECO:0000256" key="1">
    <source>
        <dbReference type="SAM" id="MobiDB-lite"/>
    </source>
</evidence>
<name>A0A6J4PLE6_9BURK</name>
<protein>
    <submittedName>
        <fullName evidence="2">Uncharacterized protein</fullName>
    </submittedName>
</protein>
<feature type="non-terminal residue" evidence="2">
    <location>
        <position position="83"/>
    </location>
</feature>
<accession>A0A6J4PLE6</accession>
<organism evidence="2">
    <name type="scientific">uncultured Ramlibacter sp</name>
    <dbReference type="NCBI Taxonomy" id="260755"/>
    <lineage>
        <taxon>Bacteria</taxon>
        <taxon>Pseudomonadati</taxon>
        <taxon>Pseudomonadota</taxon>
        <taxon>Betaproteobacteria</taxon>
        <taxon>Burkholderiales</taxon>
        <taxon>Comamonadaceae</taxon>
        <taxon>Ramlibacter</taxon>
        <taxon>environmental samples</taxon>
    </lineage>
</organism>
<feature type="compositionally biased region" description="Basic and acidic residues" evidence="1">
    <location>
        <begin position="74"/>
        <end position="83"/>
    </location>
</feature>
<dbReference type="EMBL" id="CADCUX010000342">
    <property type="protein sequence ID" value="CAA9414231.1"/>
    <property type="molecule type" value="Genomic_DNA"/>
</dbReference>